<dbReference type="CDD" id="cd17685">
    <property type="entry name" value="RUN_RUSC"/>
    <property type="match status" value="1"/>
</dbReference>
<dbReference type="OMA" id="RETASHW"/>
<evidence type="ECO:0000256" key="1">
    <source>
        <dbReference type="ARBA" id="ARBA00022443"/>
    </source>
</evidence>
<protein>
    <recommendedName>
        <fullName evidence="8">RUN domain-containing protein</fullName>
    </recommendedName>
</protein>
<name>A0A7M7N1J5_STRPU</name>
<feature type="region of interest" description="Disordered" evidence="3">
    <location>
        <begin position="365"/>
        <end position="397"/>
    </location>
</feature>
<dbReference type="EnsemblMetazoa" id="XM_030973394">
    <property type="protein sequence ID" value="XP_030829254"/>
    <property type="gene ID" value="LOC592010"/>
</dbReference>
<dbReference type="Pfam" id="PF02759">
    <property type="entry name" value="RUN"/>
    <property type="match status" value="1"/>
</dbReference>
<dbReference type="Gene3D" id="2.30.30.40">
    <property type="entry name" value="SH3 Domains"/>
    <property type="match status" value="1"/>
</dbReference>
<evidence type="ECO:0000259" key="5">
    <source>
        <dbReference type="PROSITE" id="PS50826"/>
    </source>
</evidence>
<dbReference type="InterPro" id="IPR001452">
    <property type="entry name" value="SH3_domain"/>
</dbReference>
<reference evidence="7" key="1">
    <citation type="submission" date="2015-02" db="EMBL/GenBank/DDBJ databases">
        <title>Genome sequencing for Strongylocentrotus purpuratus.</title>
        <authorList>
            <person name="Murali S."/>
            <person name="Liu Y."/>
            <person name="Vee V."/>
            <person name="English A."/>
            <person name="Wang M."/>
            <person name="Skinner E."/>
            <person name="Han Y."/>
            <person name="Muzny D.M."/>
            <person name="Worley K.C."/>
            <person name="Gibbs R.A."/>
        </authorList>
    </citation>
    <scope>NUCLEOTIDE SEQUENCE</scope>
</reference>
<dbReference type="SMART" id="SM00593">
    <property type="entry name" value="RUN"/>
    <property type="match status" value="1"/>
</dbReference>
<dbReference type="InterPro" id="IPR047343">
    <property type="entry name" value="RUSC1_2"/>
</dbReference>
<keyword evidence="7" id="KW-1185">Reference proteome</keyword>
<evidence type="ECO:0008006" key="8">
    <source>
        <dbReference type="Google" id="ProtNLM"/>
    </source>
</evidence>
<feature type="compositionally biased region" description="Polar residues" evidence="3">
    <location>
        <begin position="308"/>
        <end position="323"/>
    </location>
</feature>
<dbReference type="InterPro" id="IPR037213">
    <property type="entry name" value="Run_dom_sf"/>
</dbReference>
<dbReference type="InterPro" id="IPR004012">
    <property type="entry name" value="Run_dom"/>
</dbReference>
<evidence type="ECO:0000313" key="7">
    <source>
        <dbReference type="Proteomes" id="UP000007110"/>
    </source>
</evidence>
<dbReference type="AlphaFoldDB" id="A0A7M7N1J5"/>
<feature type="domain" description="RUN" evidence="5">
    <location>
        <begin position="64"/>
        <end position="209"/>
    </location>
</feature>
<feature type="region of interest" description="Disordered" evidence="3">
    <location>
        <begin position="425"/>
        <end position="479"/>
    </location>
</feature>
<dbReference type="OrthoDB" id="9884296at2759"/>
<evidence type="ECO:0000313" key="6">
    <source>
        <dbReference type="EnsemblMetazoa" id="XP_030829254"/>
    </source>
</evidence>
<dbReference type="Gene3D" id="1.20.58.900">
    <property type="match status" value="1"/>
</dbReference>
<dbReference type="SMART" id="SM00326">
    <property type="entry name" value="SH3"/>
    <property type="match status" value="1"/>
</dbReference>
<dbReference type="SUPFAM" id="SSF50044">
    <property type="entry name" value="SH3-domain"/>
    <property type="match status" value="1"/>
</dbReference>
<evidence type="ECO:0000259" key="4">
    <source>
        <dbReference type="PROSITE" id="PS50002"/>
    </source>
</evidence>
<proteinExistence type="predicted"/>
<evidence type="ECO:0000256" key="3">
    <source>
        <dbReference type="SAM" id="MobiDB-lite"/>
    </source>
</evidence>
<organism evidence="6 7">
    <name type="scientific">Strongylocentrotus purpuratus</name>
    <name type="common">Purple sea urchin</name>
    <dbReference type="NCBI Taxonomy" id="7668"/>
    <lineage>
        <taxon>Eukaryota</taxon>
        <taxon>Metazoa</taxon>
        <taxon>Echinodermata</taxon>
        <taxon>Eleutherozoa</taxon>
        <taxon>Echinozoa</taxon>
        <taxon>Echinoidea</taxon>
        <taxon>Euechinoidea</taxon>
        <taxon>Echinacea</taxon>
        <taxon>Camarodonta</taxon>
        <taxon>Echinidea</taxon>
        <taxon>Strongylocentrotidae</taxon>
        <taxon>Strongylocentrotus</taxon>
    </lineage>
</organism>
<dbReference type="PANTHER" id="PTHR15591">
    <property type="entry name" value="RUN AND SH3 DOMAIN CONTAINING"/>
    <property type="match status" value="1"/>
</dbReference>
<dbReference type="Proteomes" id="UP000007110">
    <property type="component" value="Unassembled WGS sequence"/>
</dbReference>
<feature type="region of interest" description="Disordered" evidence="3">
    <location>
        <begin position="300"/>
        <end position="323"/>
    </location>
</feature>
<dbReference type="PROSITE" id="PS50002">
    <property type="entry name" value="SH3"/>
    <property type="match status" value="1"/>
</dbReference>
<dbReference type="SUPFAM" id="SSF140741">
    <property type="entry name" value="RUN domain-like"/>
    <property type="match status" value="1"/>
</dbReference>
<dbReference type="InterPro" id="IPR036028">
    <property type="entry name" value="SH3-like_dom_sf"/>
</dbReference>
<dbReference type="KEGG" id="spu:592010"/>
<sequence length="532" mass="58853">MPPQVMKVSPREERLNSSIDVVQKRALVAEVNAAVAQLLAHFAQAKTGLPEEKAQLGNTWKTPDIGHLALHYLCPALMRILQDGLRPHSTSLLVGRIKNTTWTIVEATTQLGPGTRLLHELASTVSKDIRLRDSKLRTHAFFLGLLNIRCMESWLDHIRNHPESIKRLYEPTAFLSLINTAPFQQLFSDLLVAVQPLAQLPFNLDHGFEYGYIQAENMRQREKEQLMEQHKEGAQLGGLNTNSLVDARHHHTEGGNTTSGFPTVHLFGRAPRSDGAPSPRQNNTGMYSSMTVMRNMRRVTPAGRQESSEQPTTQGRLLRTVNSTPVENVSGHELEAGNGPTRPNPVNGQSNRWSLGWIKDFATSVAAQQPERAPSRTRQTSSKYDVGRRSKSVDVQGSSMVSQSFSVASGWGKIGSSFSKMWNQMMPPQPQQVEPKTVPSTPPPSPSMENEVRQVADGQSPCQHHPPTSPNKTSPGSPVKALCHHVTMTEGELCFSKGDVLTVDRQVDQEWLLCSHGNESGLVHVEYVQGLE</sequence>
<keyword evidence="1 2" id="KW-0728">SH3 domain</keyword>
<dbReference type="InParanoid" id="A0A7M7N1J5"/>
<dbReference type="RefSeq" id="XP_030829254.1">
    <property type="nucleotide sequence ID" value="XM_030973394.1"/>
</dbReference>
<evidence type="ECO:0000256" key="2">
    <source>
        <dbReference type="PROSITE-ProRule" id="PRU00192"/>
    </source>
</evidence>
<dbReference type="PANTHER" id="PTHR15591:SF13">
    <property type="entry name" value="RUN DOMAIN-CONTAINING PROTEIN"/>
    <property type="match status" value="1"/>
</dbReference>
<dbReference type="GeneID" id="592010"/>
<reference evidence="6" key="2">
    <citation type="submission" date="2021-01" db="UniProtKB">
        <authorList>
            <consortium name="EnsemblMetazoa"/>
        </authorList>
    </citation>
    <scope>IDENTIFICATION</scope>
</reference>
<feature type="domain" description="SH3" evidence="4">
    <location>
        <begin position="474"/>
        <end position="532"/>
    </location>
</feature>
<accession>A0A7M7N1J5</accession>
<dbReference type="PROSITE" id="PS50826">
    <property type="entry name" value="RUN"/>
    <property type="match status" value="1"/>
</dbReference>